<organism evidence="9 10">
    <name type="scientific">Fervidobacterium pennivorans</name>
    <dbReference type="NCBI Taxonomy" id="93466"/>
    <lineage>
        <taxon>Bacteria</taxon>
        <taxon>Thermotogati</taxon>
        <taxon>Thermotogota</taxon>
        <taxon>Thermotogae</taxon>
        <taxon>Thermotogales</taxon>
        <taxon>Fervidobacteriaceae</taxon>
        <taxon>Fervidobacterium</taxon>
    </lineage>
</organism>
<comment type="similarity">
    <text evidence="2">Belongs to the class-III pyridine nucleotide-disulfide oxidoreductase family.</text>
</comment>
<evidence type="ECO:0000259" key="8">
    <source>
        <dbReference type="Pfam" id="PF07992"/>
    </source>
</evidence>
<evidence type="ECO:0000313" key="10">
    <source>
        <dbReference type="Proteomes" id="UP000077096"/>
    </source>
</evidence>
<comment type="cofactor">
    <cofactor evidence="1">
        <name>FAD</name>
        <dbReference type="ChEBI" id="CHEBI:57692"/>
    </cofactor>
</comment>
<dbReference type="InterPro" id="IPR050260">
    <property type="entry name" value="FAD-bd_OxRdtase"/>
</dbReference>
<gene>
    <name evidence="9" type="ORF">JM64_03435</name>
</gene>
<dbReference type="GO" id="GO:0016491">
    <property type="term" value="F:oxidoreductase activity"/>
    <property type="evidence" value="ECO:0007669"/>
    <property type="project" value="UniProtKB-KW"/>
</dbReference>
<dbReference type="InterPro" id="IPR004099">
    <property type="entry name" value="Pyr_nucl-diS_OxRdtase_dimer"/>
</dbReference>
<dbReference type="Gene3D" id="3.30.390.30">
    <property type="match status" value="1"/>
</dbReference>
<feature type="domain" description="FAD/NAD(P)-binding" evidence="8">
    <location>
        <begin position="1"/>
        <end position="306"/>
    </location>
</feature>
<dbReference type="Pfam" id="PF02852">
    <property type="entry name" value="Pyr_redox_dim"/>
    <property type="match status" value="1"/>
</dbReference>
<evidence type="ECO:0000256" key="4">
    <source>
        <dbReference type="ARBA" id="ARBA00022827"/>
    </source>
</evidence>
<proteinExistence type="inferred from homology"/>
<feature type="domain" description="Pyridine nucleotide-disulphide oxidoreductase dimerisation" evidence="7">
    <location>
        <begin position="327"/>
        <end position="429"/>
    </location>
</feature>
<dbReference type="InterPro" id="IPR016156">
    <property type="entry name" value="FAD/NAD-linked_Rdtase_dimer_sf"/>
</dbReference>
<sequence length="457" mass="50884">MKVVVIGCTHAGTAFITTAKRLYGEKIQITTYERNDTVSFLSCGIALHVGGVVKDPMKLFYSSPKFLSDLGAKMMMRHEVIDVNLEEKFVLVRNLENGETFKDAFDKLVITTGSWPIIPNVPGVDMKGIMLSKNFYHAQDIVQHSKNADKITIVGAGYIGVELAEAFRHNNKEVVLIDIADRILAKYLDKEFTDILENELTVNGIKLALGQKVVKFEGENGFVKKVITDKDTFDTDMVVLATGFRPNTDLFKGKLEMLTNGALIVDSYLHTSHPDVFAAGDSAAVWYTPTNSYEYIPLATNAVRMGTIVAYNIFEDKLKYPGTQGTSGVKVFSYNVATSGLNELLAQEKGINYGTIYGIENNRPEFMPEYEPVYVKLLYRKDDHTIVGGQVMSKADVTESANTLSIVIKNKMTVKDLAFADFFFQPYFNKPWNFLNTVALKALEGLVEVSESLEKIS</sequence>
<evidence type="ECO:0000313" key="9">
    <source>
        <dbReference type="EMBL" id="ANE41146.1"/>
    </source>
</evidence>
<name>A0A172T2G1_FERPE</name>
<evidence type="ECO:0000256" key="3">
    <source>
        <dbReference type="ARBA" id="ARBA00022630"/>
    </source>
</evidence>
<dbReference type="Gene3D" id="3.50.50.60">
    <property type="entry name" value="FAD/NAD(P)-binding domain"/>
    <property type="match status" value="2"/>
</dbReference>
<accession>A0A172T2G1</accession>
<dbReference type="PRINTS" id="PR00411">
    <property type="entry name" value="PNDRDTASEI"/>
</dbReference>
<dbReference type="AlphaFoldDB" id="A0A172T2G1"/>
<dbReference type="EMBL" id="CP011393">
    <property type="protein sequence ID" value="ANE41146.1"/>
    <property type="molecule type" value="Genomic_DNA"/>
</dbReference>
<reference evidence="9 10" key="1">
    <citation type="submission" date="2014-08" db="EMBL/GenBank/DDBJ databases">
        <title>Fervidobacterium pennivorans DYC genome.</title>
        <authorList>
            <person name="Wushke S."/>
        </authorList>
    </citation>
    <scope>NUCLEOTIDE SEQUENCE [LARGE SCALE GENOMIC DNA]</scope>
    <source>
        <strain evidence="9 10">DYC</strain>
    </source>
</reference>
<dbReference type="KEGG" id="fng:JM64_03435"/>
<dbReference type="Proteomes" id="UP000077096">
    <property type="component" value="Chromosome"/>
</dbReference>
<dbReference type="PATRIC" id="fig|93466.3.peg.741"/>
<keyword evidence="5" id="KW-0560">Oxidoreductase</keyword>
<dbReference type="Pfam" id="PF07992">
    <property type="entry name" value="Pyr_redox_2"/>
    <property type="match status" value="1"/>
</dbReference>
<dbReference type="PANTHER" id="PTHR43429:SF1">
    <property type="entry name" value="NAD(P)H SULFUR OXIDOREDUCTASE (COA-DEPENDENT)"/>
    <property type="match status" value="1"/>
</dbReference>
<dbReference type="PRINTS" id="PR00368">
    <property type="entry name" value="FADPNR"/>
</dbReference>
<dbReference type="PANTHER" id="PTHR43429">
    <property type="entry name" value="PYRIDINE NUCLEOTIDE-DISULFIDE OXIDOREDUCTASE DOMAIN-CONTAINING"/>
    <property type="match status" value="1"/>
</dbReference>
<keyword evidence="4" id="KW-0274">FAD</keyword>
<dbReference type="InterPro" id="IPR036188">
    <property type="entry name" value="FAD/NAD-bd_sf"/>
</dbReference>
<evidence type="ECO:0000256" key="1">
    <source>
        <dbReference type="ARBA" id="ARBA00001974"/>
    </source>
</evidence>
<dbReference type="OrthoDB" id="9802028at2"/>
<protein>
    <submittedName>
        <fullName evidence="9">NADH oxidase</fullName>
    </submittedName>
</protein>
<keyword evidence="6" id="KW-0676">Redox-active center</keyword>
<evidence type="ECO:0000259" key="7">
    <source>
        <dbReference type="Pfam" id="PF02852"/>
    </source>
</evidence>
<evidence type="ECO:0000256" key="2">
    <source>
        <dbReference type="ARBA" id="ARBA00009130"/>
    </source>
</evidence>
<dbReference type="SUPFAM" id="SSF51905">
    <property type="entry name" value="FAD/NAD(P)-binding domain"/>
    <property type="match status" value="1"/>
</dbReference>
<dbReference type="SUPFAM" id="SSF55424">
    <property type="entry name" value="FAD/NAD-linked reductases, dimerisation (C-terminal) domain"/>
    <property type="match status" value="1"/>
</dbReference>
<keyword evidence="3" id="KW-0285">Flavoprotein</keyword>
<evidence type="ECO:0000256" key="5">
    <source>
        <dbReference type="ARBA" id="ARBA00023002"/>
    </source>
</evidence>
<dbReference type="InterPro" id="IPR023753">
    <property type="entry name" value="FAD/NAD-binding_dom"/>
</dbReference>
<evidence type="ECO:0000256" key="6">
    <source>
        <dbReference type="ARBA" id="ARBA00023284"/>
    </source>
</evidence>